<sequence>MASKFFPWTKGDRRNDHAYRVDGLISVDQYPVDRWDSPSDLAASKKRKKRQRPKPLQLPSTASRAIIDASSTATAPVSNILAAANDMLRSPVFDDAFSLPQPNPARPRSRTAPPTPTIAELPGSILLENQGFPGLTKNAEAGQENDPSTKRKTLASPLQMSAPAARIMQHKKSLSLNTATSRWGSTTAAGSSRASGLFHQTSVESGSSVSQEKRSDNSSLLRSPITEVTESSGTCNFAGSESSNVSAKPMRQTQVSDSEQLNAIVAAQNRQIALLKSQFQHLRISHEAHASTLAEAHRKELEAMKAYVHYLEESRDSKSPRPHLTIPTRDLRGTSPEASPPTEEGKPPSISDTEATQTNPDDSNTMEQVNEASISAAETQERVNELNRKLDLATKHIAAMKDQMEMLVARKDAYKDRAADLEVRVQNNHELLVDLRESEYKLELERRLMHEKYRELKGELDSLRAQPEQIRISNLERSLAEEKLRAELFATQLETMQLRTPMPDTVAELGKTIDDLKELLKEKDEQLYELQHVNQALKLDLEEMNTQQTRVAAQHEEALASEALKRKAVRDKVKQLDHENTELKEIVEAQGEDLVVVQDEYERLRKLLHSEVRRQAREAISKSMIPGTPSSADGYLELVAAETRKRVRNLIAKEGEESPLTDPQERIEQLEREIQHHVKELIRCKRDNRGYRKDIKRANTKLDKMRNSICNENTATNHLQRHLFMQRPITPTTEYSPTNDKPDMDGLGISGDLPSPTTSVPLSQANTTVSGNISEASTLLPQSHPTAPTRSRSNTNKKLPPYPSLPEQIPENASDPSAGNPPPPPSSSYSQDPPPSLLSSRPRTPRTPTTYKLTPTITERTPSVSSIRPNPSGSPAMLRRPAAQRYYSSENNNNNNQTEAVPAPRRTGTQRSLPENTAGAGARPEEPPRPKTSGSTSKDARRRKKQQDAAAASETKDNNNAAADDDDPNAITALPQRPPSGWRAERKSQEEKLGLLRMRSVINGNIIVGGVGVEGIVGSALLRRATTSSSGSGGGSSKGGSSSSGRKKSGSASGAGLGAQGVVSRFNTSSTARKRAGTTGGIMGLGVKESEDERGSWKGEVVVPVVLEGAAGRKG</sequence>
<feature type="compositionally biased region" description="Polar residues" evidence="2">
    <location>
        <begin position="730"/>
        <end position="739"/>
    </location>
</feature>
<feature type="coiled-coil region" evidence="1">
    <location>
        <begin position="506"/>
        <end position="536"/>
    </location>
</feature>
<feature type="compositionally biased region" description="Pro residues" evidence="2">
    <location>
        <begin position="819"/>
        <end position="836"/>
    </location>
</feature>
<feature type="compositionally biased region" description="Polar residues" evidence="2">
    <location>
        <begin position="217"/>
        <end position="252"/>
    </location>
</feature>
<dbReference type="AlphaFoldDB" id="A0AA40C150"/>
<feature type="region of interest" description="Disordered" evidence="2">
    <location>
        <begin position="312"/>
        <end position="372"/>
    </location>
</feature>
<feature type="compositionally biased region" description="Low complexity" evidence="2">
    <location>
        <begin position="948"/>
        <end position="962"/>
    </location>
</feature>
<feature type="compositionally biased region" description="Low complexity" evidence="2">
    <location>
        <begin position="837"/>
        <end position="858"/>
    </location>
</feature>
<feature type="compositionally biased region" description="Polar residues" evidence="2">
    <location>
        <begin position="859"/>
        <end position="873"/>
    </location>
</feature>
<feature type="region of interest" description="Disordered" evidence="2">
    <location>
        <begin position="169"/>
        <end position="252"/>
    </location>
</feature>
<feature type="compositionally biased region" description="Polar residues" evidence="2">
    <location>
        <begin position="198"/>
        <end position="210"/>
    </location>
</feature>
<feature type="coiled-coil region" evidence="1">
    <location>
        <begin position="660"/>
        <end position="708"/>
    </location>
</feature>
<accession>A0AA40C150</accession>
<feature type="compositionally biased region" description="Polar residues" evidence="2">
    <location>
        <begin position="777"/>
        <end position="797"/>
    </location>
</feature>
<keyword evidence="4" id="KW-1185">Reference proteome</keyword>
<feature type="region of interest" description="Disordered" evidence="2">
    <location>
        <begin position="730"/>
        <end position="765"/>
    </location>
</feature>
<evidence type="ECO:0000256" key="1">
    <source>
        <dbReference type="SAM" id="Coils"/>
    </source>
</evidence>
<feature type="region of interest" description="Disordered" evidence="2">
    <location>
        <begin position="777"/>
        <end position="988"/>
    </location>
</feature>
<dbReference type="EMBL" id="JAUJDW010000164">
    <property type="protein sequence ID" value="KAK0621127.1"/>
    <property type="molecule type" value="Genomic_DNA"/>
</dbReference>
<organism evidence="3 4">
    <name type="scientific">Lasiodiplodia hormozganensis</name>
    <dbReference type="NCBI Taxonomy" id="869390"/>
    <lineage>
        <taxon>Eukaryota</taxon>
        <taxon>Fungi</taxon>
        <taxon>Dikarya</taxon>
        <taxon>Ascomycota</taxon>
        <taxon>Pezizomycotina</taxon>
        <taxon>Dothideomycetes</taxon>
        <taxon>Dothideomycetes incertae sedis</taxon>
        <taxon>Botryosphaeriales</taxon>
        <taxon>Botryosphaeriaceae</taxon>
        <taxon>Lasiodiplodia</taxon>
    </lineage>
</organism>
<feature type="compositionally biased region" description="Polar residues" evidence="2">
    <location>
        <begin position="174"/>
        <end position="183"/>
    </location>
</feature>
<evidence type="ECO:0000313" key="3">
    <source>
        <dbReference type="EMBL" id="KAK0621127.1"/>
    </source>
</evidence>
<keyword evidence="1" id="KW-0175">Coiled coil</keyword>
<reference evidence="3" key="1">
    <citation type="submission" date="2023-06" db="EMBL/GenBank/DDBJ databases">
        <title>Multi-omics analyses reveal the molecular pathogenesis toolkit of Lasiodiplodia hormozganensis, a cross-kingdom pathogen.</title>
        <authorList>
            <person name="Felix C."/>
            <person name="Meneses R."/>
            <person name="Goncalves M.F.M."/>
            <person name="Tilleman L."/>
            <person name="Duarte A.S."/>
            <person name="Jorrin-Novo J.V."/>
            <person name="Van De Peer Y."/>
            <person name="Deforce D."/>
            <person name="Van Nieuwerburgh F."/>
            <person name="Esteves A.C."/>
            <person name="Alves A."/>
        </authorList>
    </citation>
    <scope>NUCLEOTIDE SEQUENCE</scope>
    <source>
        <strain evidence="3">CBS 339.90</strain>
    </source>
</reference>
<feature type="compositionally biased region" description="Basic residues" evidence="2">
    <location>
        <begin position="44"/>
        <end position="53"/>
    </location>
</feature>
<feature type="compositionally biased region" description="Polar residues" evidence="2">
    <location>
        <begin position="350"/>
        <end position="372"/>
    </location>
</feature>
<name>A0AA40C150_9PEZI</name>
<comment type="caution">
    <text evidence="3">The sequence shown here is derived from an EMBL/GenBank/DDBJ whole genome shotgun (WGS) entry which is preliminary data.</text>
</comment>
<gene>
    <name evidence="3" type="ORF">DIS24_g11423</name>
</gene>
<evidence type="ECO:0000256" key="2">
    <source>
        <dbReference type="SAM" id="MobiDB-lite"/>
    </source>
</evidence>
<protein>
    <submittedName>
        <fullName evidence="3">Uncharacterized protein</fullName>
    </submittedName>
</protein>
<feature type="compositionally biased region" description="Low complexity" evidence="2">
    <location>
        <begin position="184"/>
        <end position="196"/>
    </location>
</feature>
<feature type="compositionally biased region" description="Low complexity" evidence="2">
    <location>
        <begin position="1039"/>
        <end position="1052"/>
    </location>
</feature>
<dbReference type="Proteomes" id="UP001175001">
    <property type="component" value="Unassembled WGS sequence"/>
</dbReference>
<feature type="region of interest" description="Disordered" evidence="2">
    <location>
        <begin position="1025"/>
        <end position="1094"/>
    </location>
</feature>
<proteinExistence type="predicted"/>
<feature type="compositionally biased region" description="Polar residues" evidence="2">
    <location>
        <begin position="755"/>
        <end position="765"/>
    </location>
</feature>
<feature type="region of interest" description="Disordered" evidence="2">
    <location>
        <begin position="31"/>
        <end position="63"/>
    </location>
</feature>
<evidence type="ECO:0000313" key="4">
    <source>
        <dbReference type="Proteomes" id="UP001175001"/>
    </source>
</evidence>
<feature type="region of interest" description="Disordered" evidence="2">
    <location>
        <begin position="95"/>
        <end position="151"/>
    </location>
</feature>